<name>A0A9W6IMR8_9PROT</name>
<accession>A0A9W6IMR8</accession>
<protein>
    <submittedName>
        <fullName evidence="1">Uncharacterized protein</fullName>
    </submittedName>
</protein>
<gene>
    <name evidence="1" type="ORF">GCM10017621_19070</name>
</gene>
<dbReference type="EMBL" id="BSFE01000004">
    <property type="protein sequence ID" value="GLK52399.1"/>
    <property type="molecule type" value="Genomic_DNA"/>
</dbReference>
<evidence type="ECO:0000313" key="2">
    <source>
        <dbReference type="Proteomes" id="UP001143486"/>
    </source>
</evidence>
<proteinExistence type="predicted"/>
<evidence type="ECO:0000313" key="1">
    <source>
        <dbReference type="EMBL" id="GLK52399.1"/>
    </source>
</evidence>
<comment type="caution">
    <text evidence="1">The sequence shown here is derived from an EMBL/GenBank/DDBJ whole genome shotgun (WGS) entry which is preliminary data.</text>
</comment>
<keyword evidence="2" id="KW-1185">Reference proteome</keyword>
<reference evidence="1" key="2">
    <citation type="submission" date="2023-01" db="EMBL/GenBank/DDBJ databases">
        <authorList>
            <person name="Sun Q."/>
            <person name="Evtushenko L."/>
        </authorList>
    </citation>
    <scope>NUCLEOTIDE SEQUENCE</scope>
    <source>
        <strain evidence="1">VKM B-1513</strain>
    </source>
</reference>
<sequence length="84" mass="9241">MKWEPVHRFDHATAQVERDQVKWEPVHRFDHATTQDSGAGAIPQKTILLQAGTRTVAALFRDRNAAIGEMGGAGHKARQIAGQV</sequence>
<dbReference type="AlphaFoldDB" id="A0A9W6IMR8"/>
<reference evidence="1" key="1">
    <citation type="journal article" date="2014" name="Int. J. Syst. Evol. Microbiol.">
        <title>Complete genome sequence of Corynebacterium casei LMG S-19264T (=DSM 44701T), isolated from a smear-ripened cheese.</title>
        <authorList>
            <consortium name="US DOE Joint Genome Institute (JGI-PGF)"/>
            <person name="Walter F."/>
            <person name="Albersmeier A."/>
            <person name="Kalinowski J."/>
            <person name="Ruckert C."/>
        </authorList>
    </citation>
    <scope>NUCLEOTIDE SEQUENCE</scope>
    <source>
        <strain evidence="1">VKM B-1513</strain>
    </source>
</reference>
<dbReference type="Proteomes" id="UP001143486">
    <property type="component" value="Unassembled WGS sequence"/>
</dbReference>
<organism evidence="1 2">
    <name type="scientific">Maricaulis virginensis</name>
    <dbReference type="NCBI Taxonomy" id="144022"/>
    <lineage>
        <taxon>Bacteria</taxon>
        <taxon>Pseudomonadati</taxon>
        <taxon>Pseudomonadota</taxon>
        <taxon>Alphaproteobacteria</taxon>
        <taxon>Maricaulales</taxon>
        <taxon>Maricaulaceae</taxon>
        <taxon>Maricaulis</taxon>
    </lineage>
</organism>